<protein>
    <submittedName>
        <fullName evidence="2">Uncharacterized protein</fullName>
    </submittedName>
</protein>
<dbReference type="EMBL" id="JACHJI010000017">
    <property type="protein sequence ID" value="MBB4902584.1"/>
    <property type="molecule type" value="Genomic_DNA"/>
</dbReference>
<evidence type="ECO:0000313" key="2">
    <source>
        <dbReference type="EMBL" id="MBB4902584.1"/>
    </source>
</evidence>
<proteinExistence type="predicted"/>
<dbReference type="AlphaFoldDB" id="A0A7W7PWI0"/>
<feature type="region of interest" description="Disordered" evidence="1">
    <location>
        <begin position="46"/>
        <end position="78"/>
    </location>
</feature>
<organism evidence="2 3">
    <name type="scientific">Streptomyces griseomycini</name>
    <dbReference type="NCBI Taxonomy" id="66895"/>
    <lineage>
        <taxon>Bacteria</taxon>
        <taxon>Bacillati</taxon>
        <taxon>Actinomycetota</taxon>
        <taxon>Actinomycetes</taxon>
        <taxon>Kitasatosporales</taxon>
        <taxon>Streptomycetaceae</taxon>
        <taxon>Streptomyces</taxon>
    </lineage>
</organism>
<sequence length="78" mass="8304">MSTATSPQGRDWSAMRRADFDEGAPLALVDTDEVKRPVLAVPDAYGTDALFGDEPTGRRAPRTSRSAPPPAADADTLF</sequence>
<keyword evidence="3" id="KW-1185">Reference proteome</keyword>
<evidence type="ECO:0000256" key="1">
    <source>
        <dbReference type="SAM" id="MobiDB-lite"/>
    </source>
</evidence>
<dbReference type="Proteomes" id="UP000579523">
    <property type="component" value="Unassembled WGS sequence"/>
</dbReference>
<comment type="caution">
    <text evidence="2">The sequence shown here is derived from an EMBL/GenBank/DDBJ whole genome shotgun (WGS) entry which is preliminary data.</text>
</comment>
<feature type="region of interest" description="Disordered" evidence="1">
    <location>
        <begin position="1"/>
        <end position="25"/>
    </location>
</feature>
<name>A0A7W7PWI0_9ACTN</name>
<accession>A0A7W7PWI0</accession>
<gene>
    <name evidence="2" type="ORF">FHS37_006681</name>
</gene>
<evidence type="ECO:0000313" key="3">
    <source>
        <dbReference type="Proteomes" id="UP000579523"/>
    </source>
</evidence>
<reference evidence="2 3" key="1">
    <citation type="submission" date="2020-08" db="EMBL/GenBank/DDBJ databases">
        <title>Genomic Encyclopedia of Type Strains, Phase III (KMG-III): the genomes of soil and plant-associated and newly described type strains.</title>
        <authorList>
            <person name="Whitman W."/>
        </authorList>
    </citation>
    <scope>NUCLEOTIDE SEQUENCE [LARGE SCALE GENOMIC DNA]</scope>
    <source>
        <strain evidence="2 3">CECT 3273</strain>
    </source>
</reference>
<dbReference type="RefSeq" id="WP_184828030.1">
    <property type="nucleotide sequence ID" value="NZ_BMTK01000036.1"/>
</dbReference>